<organism evidence="2">
    <name type="scientific">Lentimicrobium saccharophilum</name>
    <dbReference type="NCBI Taxonomy" id="1678841"/>
    <lineage>
        <taxon>Bacteria</taxon>
        <taxon>Pseudomonadati</taxon>
        <taxon>Bacteroidota</taxon>
        <taxon>Bacteroidia</taxon>
        <taxon>Bacteroidales</taxon>
        <taxon>Lentimicrobiaceae</taxon>
        <taxon>Lentimicrobium</taxon>
    </lineage>
</organism>
<dbReference type="STRING" id="1678841.TBC1_12426"/>
<reference evidence="2" key="1">
    <citation type="journal article" date="2015" name="Genome Announc.">
        <title>Draft Genome Sequence of Bacteroidales Strain TBC1, a Novel Isolate from a Methanogenic Wastewater Treatment System.</title>
        <authorList>
            <person name="Tourlousse D.M."/>
            <person name="Matsuura N."/>
            <person name="Sun L."/>
            <person name="Toyonaga M."/>
            <person name="Kuroda K."/>
            <person name="Ohashi A."/>
            <person name="Cruz R."/>
            <person name="Yamaguchi T."/>
            <person name="Sekiguchi Y."/>
        </authorList>
    </citation>
    <scope>NUCLEOTIDE SEQUENCE [LARGE SCALE GENOMIC DNA]</scope>
    <source>
        <strain evidence="2">TBC1</strain>
    </source>
</reference>
<dbReference type="Proteomes" id="UP000053091">
    <property type="component" value="Unassembled WGS sequence"/>
</dbReference>
<feature type="transmembrane region" description="Helical" evidence="1">
    <location>
        <begin position="113"/>
        <end position="137"/>
    </location>
</feature>
<sequence>MKTPIRTLRLLFIFSIAMGFLESAVVVYLREIYYPHGFSFPLVNLERQILITELLREAATLIMLLSVAILPGRNTIERFAYFLFCFAIWDIFYYVFLWMLIGWPASLLEWDILFLIPVPWAGPVLAPCLLSLTMICYTGSILALQQQHCPVTLKFRDWILMTSGSLIIILSFTMPYLRLMAEMPGQTSSEELLQKISAYIPGNYNWFLFVAGEFILLTTILFIIRRCRKNRKSPVPGPFADSMA</sequence>
<protein>
    <submittedName>
        <fullName evidence="2">Uncharacterized protein</fullName>
    </submittedName>
</protein>
<keyword evidence="3" id="KW-1185">Reference proteome</keyword>
<accession>A0A0S7C620</accession>
<keyword evidence="1" id="KW-0812">Transmembrane</keyword>
<dbReference type="AlphaFoldDB" id="A0A0S7C620"/>
<dbReference type="PATRIC" id="fig|1678841.3.peg.3136"/>
<dbReference type="EMBL" id="DF968183">
    <property type="protein sequence ID" value="GAP44616.1"/>
    <property type="molecule type" value="Genomic_DNA"/>
</dbReference>
<evidence type="ECO:0000313" key="2">
    <source>
        <dbReference type="EMBL" id="GAP44616.1"/>
    </source>
</evidence>
<feature type="transmembrane region" description="Helical" evidence="1">
    <location>
        <begin position="158"/>
        <end position="177"/>
    </location>
</feature>
<feature type="transmembrane region" description="Helical" evidence="1">
    <location>
        <begin position="7"/>
        <end position="29"/>
    </location>
</feature>
<evidence type="ECO:0000313" key="3">
    <source>
        <dbReference type="Proteomes" id="UP000053091"/>
    </source>
</evidence>
<name>A0A0S7C620_9BACT</name>
<dbReference type="RefSeq" id="WP_062044213.1">
    <property type="nucleotide sequence ID" value="NZ_DF968183.1"/>
</dbReference>
<feature type="transmembrane region" description="Helical" evidence="1">
    <location>
        <begin position="204"/>
        <end position="224"/>
    </location>
</feature>
<gene>
    <name evidence="2" type="ORF">TBC1_12426</name>
</gene>
<keyword evidence="1" id="KW-1133">Transmembrane helix</keyword>
<proteinExistence type="predicted"/>
<evidence type="ECO:0000256" key="1">
    <source>
        <dbReference type="SAM" id="Phobius"/>
    </source>
</evidence>
<keyword evidence="1" id="KW-0472">Membrane</keyword>
<feature type="transmembrane region" description="Helical" evidence="1">
    <location>
        <begin position="79"/>
        <end position="101"/>
    </location>
</feature>
<feature type="transmembrane region" description="Helical" evidence="1">
    <location>
        <begin position="49"/>
        <end position="70"/>
    </location>
</feature>